<name>A0AAV5HNX7_9ROSI</name>
<evidence type="ECO:0000259" key="1">
    <source>
        <dbReference type="SMART" id="SM00672"/>
    </source>
</evidence>
<dbReference type="AlphaFoldDB" id="A0AAV5HNX7"/>
<keyword evidence="3" id="KW-1185">Reference proteome</keyword>
<dbReference type="PANTHER" id="PTHR12203:SF74">
    <property type="entry name" value="GLYCOSYLTRANSFERASE"/>
    <property type="match status" value="1"/>
</dbReference>
<dbReference type="PANTHER" id="PTHR12203">
    <property type="entry name" value="KDEL LYS-ASP-GLU-LEU CONTAINING - RELATED"/>
    <property type="match status" value="1"/>
</dbReference>
<evidence type="ECO:0000313" key="2">
    <source>
        <dbReference type="EMBL" id="GKU88197.1"/>
    </source>
</evidence>
<sequence>MGEAEGTAALAPRNTYRRIGICSRRHQEFIVLVSKYLILTLTRWAVEEPAGGKHVVRCRSAPLEKRRGKERGESREPLAISSELLRWYPGRLPDLDLMFECGDHPRLQSGHFQGPNAQPPPLFRYCSQEGNLDIVFPDWTFWGWAETNIRPWRNLLKDIKEGSKRIKWKDRVPYAYYRGNLNVAPTRKDLKKCNPSSEHDWNTRLYMQDWKKESRQGFKNSNLVDQCTHRYKIYIEGQAWSRVAAIAALLAHQRRCQVPLS</sequence>
<dbReference type="SMART" id="SM00672">
    <property type="entry name" value="CAP10"/>
    <property type="match status" value="1"/>
</dbReference>
<dbReference type="EMBL" id="BPVZ01000002">
    <property type="protein sequence ID" value="GKU88197.1"/>
    <property type="molecule type" value="Genomic_DNA"/>
</dbReference>
<dbReference type="InterPro" id="IPR006598">
    <property type="entry name" value="CAP10"/>
</dbReference>
<gene>
    <name evidence="2" type="ORF">SLEP1_g2491</name>
</gene>
<reference evidence="2 3" key="1">
    <citation type="journal article" date="2021" name="Commun. Biol.">
        <title>The genome of Shorea leprosula (Dipterocarpaceae) highlights the ecological relevance of drought in aseasonal tropical rainforests.</title>
        <authorList>
            <person name="Ng K.K.S."/>
            <person name="Kobayashi M.J."/>
            <person name="Fawcett J.A."/>
            <person name="Hatakeyama M."/>
            <person name="Paape T."/>
            <person name="Ng C.H."/>
            <person name="Ang C.C."/>
            <person name="Tnah L.H."/>
            <person name="Lee C.T."/>
            <person name="Nishiyama T."/>
            <person name="Sese J."/>
            <person name="O'Brien M.J."/>
            <person name="Copetti D."/>
            <person name="Mohd Noor M.I."/>
            <person name="Ong R.C."/>
            <person name="Putra M."/>
            <person name="Sireger I.Z."/>
            <person name="Indrioko S."/>
            <person name="Kosugi Y."/>
            <person name="Izuno A."/>
            <person name="Isagi Y."/>
            <person name="Lee S.L."/>
            <person name="Shimizu K.K."/>
        </authorList>
    </citation>
    <scope>NUCLEOTIDE SEQUENCE [LARGE SCALE GENOMIC DNA]</scope>
    <source>
        <strain evidence="2">214</strain>
    </source>
</reference>
<accession>A0AAV5HNX7</accession>
<evidence type="ECO:0000313" key="3">
    <source>
        <dbReference type="Proteomes" id="UP001054252"/>
    </source>
</evidence>
<dbReference type="Proteomes" id="UP001054252">
    <property type="component" value="Unassembled WGS sequence"/>
</dbReference>
<comment type="caution">
    <text evidence="2">The sequence shown here is derived from an EMBL/GenBank/DDBJ whole genome shotgun (WGS) entry which is preliminary data.</text>
</comment>
<organism evidence="2 3">
    <name type="scientific">Rubroshorea leprosula</name>
    <dbReference type="NCBI Taxonomy" id="152421"/>
    <lineage>
        <taxon>Eukaryota</taxon>
        <taxon>Viridiplantae</taxon>
        <taxon>Streptophyta</taxon>
        <taxon>Embryophyta</taxon>
        <taxon>Tracheophyta</taxon>
        <taxon>Spermatophyta</taxon>
        <taxon>Magnoliopsida</taxon>
        <taxon>eudicotyledons</taxon>
        <taxon>Gunneridae</taxon>
        <taxon>Pentapetalae</taxon>
        <taxon>rosids</taxon>
        <taxon>malvids</taxon>
        <taxon>Malvales</taxon>
        <taxon>Dipterocarpaceae</taxon>
        <taxon>Rubroshorea</taxon>
    </lineage>
</organism>
<proteinExistence type="predicted"/>
<protein>
    <recommendedName>
        <fullName evidence="1">Glycosyl transferase CAP10 domain-containing protein</fullName>
    </recommendedName>
</protein>
<dbReference type="Pfam" id="PF05686">
    <property type="entry name" value="Glyco_transf_90"/>
    <property type="match status" value="1"/>
</dbReference>
<feature type="domain" description="Glycosyl transferase CAP10" evidence="1">
    <location>
        <begin position="91"/>
        <end position="261"/>
    </location>
</feature>
<dbReference type="InterPro" id="IPR051091">
    <property type="entry name" value="O-Glucosyltr/Glycosyltrsf_90"/>
</dbReference>